<evidence type="ECO:0000256" key="10">
    <source>
        <dbReference type="PIRSR" id="PIRSR610347-2"/>
    </source>
</evidence>
<evidence type="ECO:0000256" key="11">
    <source>
        <dbReference type="PIRSR" id="PIRSR610347-3"/>
    </source>
</evidence>
<keyword evidence="4" id="KW-0227">DNA damage</keyword>
<accession>A0A163KGT6</accession>
<keyword evidence="8" id="KW-0539">Nucleus</keyword>
<evidence type="ECO:0000313" key="12">
    <source>
        <dbReference type="EMBL" id="SAM07863.1"/>
    </source>
</evidence>
<evidence type="ECO:0000256" key="2">
    <source>
        <dbReference type="ARBA" id="ARBA00010205"/>
    </source>
</evidence>
<sequence length="436" mass="49145">MQFNTGIALVTAPCADLEFIVQLNFLVDLTFLMSHLHPHVLKSGKVPMVVIYGSTDADSAGRITKEYPWVRLVAPKLQDRYGSHHTKAMVLFFNTNGVKSAQIVVMTANMVAGDWNLMTQGVYRTPRCALKSKKDAGSSVAAGSIQGTEFGSPFERDMSNYLRGYDLPVLNEVAHRLRFYDWSACKAVLIGSIPGRHKGPDLKKWGMLRLAQVLQDYVQLPEQCCQESSVVIQCSSIASLTPRFLQTLERCLSSANNADDVHQVTTKLVYPTMDTVAQSCTGLLDSGGFLRLDESVYEKQRSWFEKHMVEWSSYTVGRQYLMPHIKTFTRIYLDTNTNKYAMAWFLLTSHNLSRAAWGDLQVNDTQLYIKSYELGVFLAPSLWETEVDPYVEMMPSTLFEPSPSNLPGVPVVPIRLPYDLPLNKQSSPCFVRRPHY</sequence>
<dbReference type="Pfam" id="PF06087">
    <property type="entry name" value="Tyr-DNA_phospho"/>
    <property type="match status" value="1"/>
</dbReference>
<dbReference type="STRING" id="4829.A0A163KGT6"/>
<evidence type="ECO:0000256" key="8">
    <source>
        <dbReference type="ARBA" id="ARBA00023242"/>
    </source>
</evidence>
<gene>
    <name evidence="12" type="primary">ABSGL_13521.1 scaffold 14267</name>
</gene>
<evidence type="ECO:0000256" key="3">
    <source>
        <dbReference type="ARBA" id="ARBA00022722"/>
    </source>
</evidence>
<reference evidence="12" key="1">
    <citation type="submission" date="2016-04" db="EMBL/GenBank/DDBJ databases">
        <authorList>
            <person name="Evans L.H."/>
            <person name="Alamgir A."/>
            <person name="Owens N."/>
            <person name="Weber N.D."/>
            <person name="Virtaneva K."/>
            <person name="Barbian K."/>
            <person name="Babar A."/>
            <person name="Rosenke K."/>
        </authorList>
    </citation>
    <scope>NUCLEOTIDE SEQUENCE [LARGE SCALE GENOMIC DNA]</scope>
    <source>
        <strain evidence="12">CBS 101.48</strain>
    </source>
</reference>
<dbReference type="GO" id="GO:0003690">
    <property type="term" value="F:double-stranded DNA binding"/>
    <property type="evidence" value="ECO:0007669"/>
    <property type="project" value="TreeGrafter"/>
</dbReference>
<dbReference type="OrthoDB" id="47785at2759"/>
<evidence type="ECO:0000256" key="1">
    <source>
        <dbReference type="ARBA" id="ARBA00004123"/>
    </source>
</evidence>
<keyword evidence="13" id="KW-1185">Reference proteome</keyword>
<keyword evidence="5" id="KW-0378">Hydrolase</keyword>
<organism evidence="12">
    <name type="scientific">Absidia glauca</name>
    <name type="common">Pin mould</name>
    <dbReference type="NCBI Taxonomy" id="4829"/>
    <lineage>
        <taxon>Eukaryota</taxon>
        <taxon>Fungi</taxon>
        <taxon>Fungi incertae sedis</taxon>
        <taxon>Mucoromycota</taxon>
        <taxon>Mucoromycotina</taxon>
        <taxon>Mucoromycetes</taxon>
        <taxon>Mucorales</taxon>
        <taxon>Cunninghamellaceae</taxon>
        <taxon>Absidia</taxon>
    </lineage>
</organism>
<feature type="active site" description="Nucleophile" evidence="9">
    <location>
        <position position="85"/>
    </location>
</feature>
<evidence type="ECO:0000256" key="5">
    <source>
        <dbReference type="ARBA" id="ARBA00022801"/>
    </source>
</evidence>
<feature type="binding site" evidence="10">
    <location>
        <position position="326"/>
    </location>
    <ligand>
        <name>substrate</name>
    </ligand>
</feature>
<comment type="similarity">
    <text evidence="2">Belongs to the tyrosyl-DNA phosphodiesterase family.</text>
</comment>
<feature type="binding site" evidence="10">
    <location>
        <position position="87"/>
    </location>
    <ligand>
        <name>substrate</name>
    </ligand>
</feature>
<dbReference type="GO" id="GO:0006281">
    <property type="term" value="P:DNA repair"/>
    <property type="evidence" value="ECO:0007669"/>
    <property type="project" value="UniProtKB-KW"/>
</dbReference>
<dbReference type="InterPro" id="IPR010347">
    <property type="entry name" value="Tdp1"/>
</dbReference>
<evidence type="ECO:0000256" key="9">
    <source>
        <dbReference type="PIRSR" id="PIRSR610347-1"/>
    </source>
</evidence>
<dbReference type="GO" id="GO:0005634">
    <property type="term" value="C:nucleus"/>
    <property type="evidence" value="ECO:0007669"/>
    <property type="project" value="UniProtKB-SubCell"/>
</dbReference>
<evidence type="ECO:0000256" key="7">
    <source>
        <dbReference type="ARBA" id="ARBA00023204"/>
    </source>
</evidence>
<dbReference type="FunCoup" id="A0A163KGT6">
    <property type="interactions" value="651"/>
</dbReference>
<keyword evidence="6" id="KW-0269">Exonuclease</keyword>
<dbReference type="GO" id="GO:0004527">
    <property type="term" value="F:exonuclease activity"/>
    <property type="evidence" value="ECO:0007669"/>
    <property type="project" value="UniProtKB-KW"/>
</dbReference>
<dbReference type="GO" id="GO:0003697">
    <property type="term" value="F:single-stranded DNA binding"/>
    <property type="evidence" value="ECO:0007669"/>
    <property type="project" value="TreeGrafter"/>
</dbReference>
<dbReference type="PANTHER" id="PTHR12415">
    <property type="entry name" value="TYROSYL-DNA PHOSPHODIESTERASE 1"/>
    <property type="match status" value="1"/>
</dbReference>
<keyword evidence="7" id="KW-0234">DNA repair</keyword>
<feature type="site" description="Interaction with DNA" evidence="11">
    <location>
        <position position="353"/>
    </location>
</feature>
<name>A0A163KGT6_ABSGL</name>
<feature type="active site" description="Proton donor/acceptor" evidence="9">
    <location>
        <position position="324"/>
    </location>
</feature>
<dbReference type="SUPFAM" id="SSF56024">
    <property type="entry name" value="Phospholipase D/nuclease"/>
    <property type="match status" value="2"/>
</dbReference>
<dbReference type="AlphaFoldDB" id="A0A163KGT6"/>
<dbReference type="PANTHER" id="PTHR12415:SF0">
    <property type="entry name" value="TYROSYL-DNA PHOSPHODIESTERASE 1"/>
    <property type="match status" value="1"/>
</dbReference>
<evidence type="ECO:0008006" key="14">
    <source>
        <dbReference type="Google" id="ProtNLM"/>
    </source>
</evidence>
<dbReference type="OMA" id="PLIKECW"/>
<protein>
    <recommendedName>
        <fullName evidence="14">Tyrosyl-DNA phosphodiesterase</fullName>
    </recommendedName>
</protein>
<dbReference type="GO" id="GO:0017005">
    <property type="term" value="F:3'-tyrosyl-DNA phosphodiesterase activity"/>
    <property type="evidence" value="ECO:0007669"/>
    <property type="project" value="TreeGrafter"/>
</dbReference>
<dbReference type="EMBL" id="LT554871">
    <property type="protein sequence ID" value="SAM07863.1"/>
    <property type="molecule type" value="Genomic_DNA"/>
</dbReference>
<keyword evidence="3" id="KW-0540">Nuclease</keyword>
<evidence type="ECO:0000313" key="13">
    <source>
        <dbReference type="Proteomes" id="UP000078561"/>
    </source>
</evidence>
<evidence type="ECO:0000256" key="6">
    <source>
        <dbReference type="ARBA" id="ARBA00022839"/>
    </source>
</evidence>
<comment type="subcellular location">
    <subcellularLocation>
        <location evidence="1">Nucleus</location>
    </subcellularLocation>
</comment>
<dbReference type="Gene3D" id="3.30.870.10">
    <property type="entry name" value="Endonuclease Chain A"/>
    <property type="match status" value="2"/>
</dbReference>
<proteinExistence type="inferred from homology"/>
<dbReference type="InParanoid" id="A0A163KGT6"/>
<evidence type="ECO:0000256" key="4">
    <source>
        <dbReference type="ARBA" id="ARBA00022763"/>
    </source>
</evidence>
<dbReference type="Proteomes" id="UP000078561">
    <property type="component" value="Unassembled WGS sequence"/>
</dbReference>